<feature type="compositionally biased region" description="Basic and acidic residues" evidence="1">
    <location>
        <begin position="753"/>
        <end position="763"/>
    </location>
</feature>
<dbReference type="HOGENOM" id="CLU_293877_0_0_1"/>
<feature type="compositionally biased region" description="Basic and acidic residues" evidence="1">
    <location>
        <begin position="709"/>
        <end position="723"/>
    </location>
</feature>
<feature type="compositionally biased region" description="Polar residues" evidence="1">
    <location>
        <begin position="724"/>
        <end position="733"/>
    </location>
</feature>
<feature type="compositionally biased region" description="Polar residues" evidence="1">
    <location>
        <begin position="651"/>
        <end position="664"/>
    </location>
</feature>
<feature type="compositionally biased region" description="Polar residues" evidence="1">
    <location>
        <begin position="365"/>
        <end position="378"/>
    </location>
</feature>
<feature type="region of interest" description="Disordered" evidence="1">
    <location>
        <begin position="339"/>
        <end position="411"/>
    </location>
</feature>
<accession>W7HSS2</accession>
<feature type="compositionally biased region" description="Polar residues" evidence="1">
    <location>
        <begin position="31"/>
        <end position="51"/>
    </location>
</feature>
<feature type="region of interest" description="Disordered" evidence="1">
    <location>
        <begin position="248"/>
        <end position="303"/>
    </location>
</feature>
<sequence>MSVAYNPNPAPANGGNSFSGSHAFSFDVHDQTQQLFGPNPDPQTQVPNQAGPSLPIPTIQVNQPQVAVSSDYDMVNYDVDLDYDDGGEMNLDLATPTATAEDDLMAEAGSSIAGPAGPFLGVGTQVMSDGIITDAEMGDDSLAINEAMPDAYQPAPAPVPGFTYPGIHQPAQPLEQPLEQRVDQALQSLAALIENTSPAKSREGGLGSRPQSASEVHPAQGAGPVEPQLQAAERPVEATALPAEQLMEPPAVPQQSPPAEVPRTPVAAKPEPRKLETPSSPIDNVRISQADTVALENPTPEVGQREWLLAETAPVEGHEALHDSPSLQALQALQGHQEIPTSPLHAPSDGSPRPSVPSEHGAKSPKSSPPSENASSDGAQTPTPTQPQAAASQETVTESVEEGQHSIESEDPLLTHPVVVVYRGLEFSLFPVLAGHAELPDTPFLPDRSHIGSPLSKLVTSLRDVLGDQFTSSEEIVLNFTSLGVEFEEENVQMNHFTLYDILGLFAKLVMQDGVSDIQPLHISLSSRKKYIPKLEQIHDHILGGGGLASWKQLLAGPTGSQLNTSEPHRTEAISSHDDNYQAPEQENHATHSPKIPSKAEEVLETDDEQLELQESEKDYDGGELHYPTNTQEGEEHLDGDLLLGVDVPKSPSQASFVRPNTSHSVDHSQSEGLKVPETQYSQEIRSHPANKVEPTPPKDADVQNSSLSKDESSFVTAREKQQDASVLQSDSGSRGYGLLSDEDEPEQSESGKGIEIHGEHTSKHANSTTLDTYDGDLFDPLDDDPLNFDEDHEHAGQLVDNEEEDSRSSSTIQEGPENVPEDDAAPGGDEGDEGDEAADGKRNWNDWTYDEGDHDEDEEYHGPGQDAEKDDEYAAIGNPDDAPGLVDLEEATTDNFDPSEFAYFPQPFSPLGEQDGFGDDEPLLGLDQHETLSTTASAKRAREDDEEEEALSEPEEANIPPVPASKRHKQL</sequence>
<feature type="compositionally biased region" description="Low complexity" evidence="1">
    <location>
        <begin position="379"/>
        <end position="391"/>
    </location>
</feature>
<feature type="region of interest" description="Disordered" evidence="1">
    <location>
        <begin position="583"/>
        <end position="972"/>
    </location>
</feature>
<feature type="compositionally biased region" description="Acidic residues" evidence="1">
    <location>
        <begin position="945"/>
        <end position="957"/>
    </location>
</feature>
<evidence type="ECO:0000313" key="3">
    <source>
        <dbReference type="Proteomes" id="UP000024837"/>
    </source>
</evidence>
<feature type="compositionally biased region" description="Acidic residues" evidence="1">
    <location>
        <begin position="774"/>
        <end position="789"/>
    </location>
</feature>
<feature type="compositionally biased region" description="Pro residues" evidence="1">
    <location>
        <begin position="250"/>
        <end position="260"/>
    </location>
</feature>
<dbReference type="EMBL" id="KI966412">
    <property type="protein sequence ID" value="EWC47111.1"/>
    <property type="molecule type" value="Genomic_DNA"/>
</dbReference>
<dbReference type="AlphaFoldDB" id="W7HSS2"/>
<keyword evidence="3" id="KW-1185">Reference proteome</keyword>
<dbReference type="Pfam" id="PF10336">
    <property type="entry name" value="DUF2420"/>
    <property type="match status" value="1"/>
</dbReference>
<dbReference type="Proteomes" id="UP000024837">
    <property type="component" value="Unassembled WGS sequence"/>
</dbReference>
<feature type="compositionally biased region" description="Polar residues" evidence="1">
    <location>
        <begin position="277"/>
        <end position="291"/>
    </location>
</feature>
<feature type="region of interest" description="Disordered" evidence="1">
    <location>
        <begin position="1"/>
        <end position="57"/>
    </location>
</feature>
<organism evidence="2 3">
    <name type="scientific">Drechslerella stenobrocha 248</name>
    <dbReference type="NCBI Taxonomy" id="1043628"/>
    <lineage>
        <taxon>Eukaryota</taxon>
        <taxon>Fungi</taxon>
        <taxon>Dikarya</taxon>
        <taxon>Ascomycota</taxon>
        <taxon>Pezizomycotina</taxon>
        <taxon>Orbiliomycetes</taxon>
        <taxon>Orbiliales</taxon>
        <taxon>Orbiliaceae</taxon>
        <taxon>Drechslerella</taxon>
    </lineage>
</organism>
<evidence type="ECO:0000256" key="1">
    <source>
        <dbReference type="SAM" id="MobiDB-lite"/>
    </source>
</evidence>
<feature type="compositionally biased region" description="Acidic residues" evidence="1">
    <location>
        <begin position="820"/>
        <end position="838"/>
    </location>
</feature>
<evidence type="ECO:0000313" key="2">
    <source>
        <dbReference type="EMBL" id="EWC47111.1"/>
    </source>
</evidence>
<protein>
    <submittedName>
        <fullName evidence="2">Uncharacterized protein</fullName>
    </submittedName>
</protein>
<feature type="compositionally biased region" description="Basic and acidic residues" evidence="1">
    <location>
        <begin position="615"/>
        <end position="624"/>
    </location>
</feature>
<feature type="compositionally biased region" description="Acidic residues" evidence="1">
    <location>
        <begin position="849"/>
        <end position="860"/>
    </location>
</feature>
<feature type="compositionally biased region" description="Acidic residues" evidence="1">
    <location>
        <begin position="603"/>
        <end position="614"/>
    </location>
</feature>
<proteinExistence type="predicted"/>
<reference evidence="2 3" key="1">
    <citation type="submission" date="2013-05" db="EMBL/GenBank/DDBJ databases">
        <title>Drechslerella stenobrocha genome reveals carnivorous origination and mechanical trapping mechanism of predatory fungi.</title>
        <authorList>
            <person name="Liu X."/>
            <person name="Zhang W."/>
            <person name="Liu K."/>
        </authorList>
    </citation>
    <scope>NUCLEOTIDE SEQUENCE [LARGE SCALE GENOMIC DNA]</scope>
    <source>
        <strain evidence="2 3">248</strain>
    </source>
</reference>
<name>W7HSS2_9PEZI</name>
<dbReference type="InterPro" id="IPR018822">
    <property type="entry name" value="UPF0646"/>
</dbReference>
<gene>
    <name evidence="2" type="ORF">DRE_03480</name>
</gene>
<dbReference type="OrthoDB" id="5339076at2759"/>
<feature type="region of interest" description="Disordered" evidence="1">
    <location>
        <begin position="196"/>
        <end position="223"/>
    </location>
</feature>